<protein>
    <recommendedName>
        <fullName evidence="3">Rab-GAP TBC domain-containing protein</fullName>
    </recommendedName>
</protein>
<gene>
    <name evidence="1" type="ORF">HNAJ_LOCUS673</name>
</gene>
<dbReference type="Proteomes" id="UP000278807">
    <property type="component" value="Unassembled WGS sequence"/>
</dbReference>
<dbReference type="OrthoDB" id="10065050at2759"/>
<evidence type="ECO:0000313" key="2">
    <source>
        <dbReference type="Proteomes" id="UP000278807"/>
    </source>
</evidence>
<dbReference type="AlphaFoldDB" id="A0A3P7SQ93"/>
<dbReference type="EMBL" id="UZAE01000204">
    <property type="protein sequence ID" value="VDN96532.1"/>
    <property type="molecule type" value="Genomic_DNA"/>
</dbReference>
<keyword evidence="2" id="KW-1185">Reference proteome</keyword>
<sequence length="236" mass="27412">MEARMPPPEYQSADMGRKWADKRLLPTYHLNERGRKVLAAVLHDIAKARPATYYAPHVWPICAILLHYHHERIAETGNIWLANRSALAALKVKGRMLDSKSKRYEKALRIDETNNWMIAVFNFPFEVMVPLMDNFITEGFKMLFRVGLVVSYMHLKVSFTWVLFVQIYSLLLSILDGCITHSICKLSDLEFNNWFEKLTDLDYFMLLMSAFLPADMANIRQCLFNGFNDISNLEPT</sequence>
<accession>A0A3P7SQ93</accession>
<proteinExistence type="predicted"/>
<evidence type="ECO:0008006" key="3">
    <source>
        <dbReference type="Google" id="ProtNLM"/>
    </source>
</evidence>
<name>A0A3P7SQ93_RODNA</name>
<organism evidence="1 2">
    <name type="scientific">Rodentolepis nana</name>
    <name type="common">Dwarf tapeworm</name>
    <name type="synonym">Hymenolepis nana</name>
    <dbReference type="NCBI Taxonomy" id="102285"/>
    <lineage>
        <taxon>Eukaryota</taxon>
        <taxon>Metazoa</taxon>
        <taxon>Spiralia</taxon>
        <taxon>Lophotrochozoa</taxon>
        <taxon>Platyhelminthes</taxon>
        <taxon>Cestoda</taxon>
        <taxon>Eucestoda</taxon>
        <taxon>Cyclophyllidea</taxon>
        <taxon>Hymenolepididae</taxon>
        <taxon>Rodentolepis</taxon>
    </lineage>
</organism>
<reference evidence="1 2" key="1">
    <citation type="submission" date="2018-11" db="EMBL/GenBank/DDBJ databases">
        <authorList>
            <consortium name="Pathogen Informatics"/>
        </authorList>
    </citation>
    <scope>NUCLEOTIDE SEQUENCE [LARGE SCALE GENOMIC DNA]</scope>
</reference>
<evidence type="ECO:0000313" key="1">
    <source>
        <dbReference type="EMBL" id="VDN96532.1"/>
    </source>
</evidence>